<dbReference type="AlphaFoldDB" id="A0A7X2J1P5"/>
<dbReference type="RefSeq" id="WP_154309188.1">
    <property type="nucleotide sequence ID" value="NZ_WKKI01000043.1"/>
</dbReference>
<protein>
    <submittedName>
        <fullName evidence="1">Uncharacterized protein</fullName>
    </submittedName>
</protein>
<accession>A0A7X2J1P5</accession>
<keyword evidence="2" id="KW-1185">Reference proteome</keyword>
<dbReference type="EMBL" id="WKKI01000043">
    <property type="protein sequence ID" value="MRX73725.1"/>
    <property type="molecule type" value="Genomic_DNA"/>
</dbReference>
<organism evidence="1 2">
    <name type="scientific">Metabacillus lacus</name>
    <dbReference type="NCBI Taxonomy" id="1983721"/>
    <lineage>
        <taxon>Bacteria</taxon>
        <taxon>Bacillati</taxon>
        <taxon>Bacillota</taxon>
        <taxon>Bacilli</taxon>
        <taxon>Bacillales</taxon>
        <taxon>Bacillaceae</taxon>
        <taxon>Metabacillus</taxon>
    </lineage>
</organism>
<evidence type="ECO:0000313" key="1">
    <source>
        <dbReference type="EMBL" id="MRX73725.1"/>
    </source>
</evidence>
<gene>
    <name evidence="1" type="ORF">GJU40_16410</name>
</gene>
<dbReference type="Proteomes" id="UP000448867">
    <property type="component" value="Unassembled WGS sequence"/>
</dbReference>
<sequence>MKISAFTVGVAGVFSLFLGLSGVLAKEQVDIHGGDKMNVFTAEEQEAMEDKVRDGRNLKVVITAEEQNIVENSLASTGFVPQENGPGFYFSKKK</sequence>
<name>A0A7X2J1P5_9BACI</name>
<reference evidence="1 2" key="1">
    <citation type="submission" date="2019-11" db="EMBL/GenBank/DDBJ databases">
        <title>Bacillus lacus genome.</title>
        <authorList>
            <person name="Allen C.J."/>
            <person name="Newman J.D."/>
        </authorList>
    </citation>
    <scope>NUCLEOTIDE SEQUENCE [LARGE SCALE GENOMIC DNA]</scope>
    <source>
        <strain evidence="1 2">KCTC 33946</strain>
    </source>
</reference>
<proteinExistence type="predicted"/>
<evidence type="ECO:0000313" key="2">
    <source>
        <dbReference type="Proteomes" id="UP000448867"/>
    </source>
</evidence>
<dbReference type="OrthoDB" id="2943786at2"/>
<comment type="caution">
    <text evidence="1">The sequence shown here is derived from an EMBL/GenBank/DDBJ whole genome shotgun (WGS) entry which is preliminary data.</text>
</comment>